<dbReference type="PANTHER" id="PTHR15615">
    <property type="match status" value="1"/>
</dbReference>
<organism evidence="2 3">
    <name type="scientific">Heliocybe sulcata</name>
    <dbReference type="NCBI Taxonomy" id="5364"/>
    <lineage>
        <taxon>Eukaryota</taxon>
        <taxon>Fungi</taxon>
        <taxon>Dikarya</taxon>
        <taxon>Basidiomycota</taxon>
        <taxon>Agaricomycotina</taxon>
        <taxon>Agaricomycetes</taxon>
        <taxon>Gloeophyllales</taxon>
        <taxon>Gloeophyllaceae</taxon>
        <taxon>Heliocybe</taxon>
    </lineage>
</organism>
<name>A0A5C3NDD9_9AGAM</name>
<dbReference type="STRING" id="5364.A0A5C3NDD9"/>
<gene>
    <name evidence="2" type="ORF">OE88DRAFT_670403</name>
</gene>
<dbReference type="EMBL" id="ML213504">
    <property type="protein sequence ID" value="TFK55879.1"/>
    <property type="molecule type" value="Genomic_DNA"/>
</dbReference>
<sequence length="755" mass="83107">MPVPVFGFSAHPVIKQRQTGDRDQAESSVLGHLKTSLPSLPQGPPPSFGSREEWINSLPSWRRNKCREIWDETSASRNFDEGLTVAENASVIKGAHAEACIPPVSAHLSLTAETADVWSSAMYESTARSGKDARGSWSRYGEVLRVRELKQENMYEKGAFTPVFEDMSPEADSGEVDSSPPEPMTPFGEYVDRAMATGPPVQVYESVPTVPNYYPQEYHSAFSAFQYHQQQEPSKQVDAAFQAVASVTDPTAAPVASAAYRKLAEPLSEWVASYVWKVCTSGMSLPPQYVKQGRNPLLEYANSPPSYLAGSVRGLFLSTLLQPSAVFLAVWYILRLPSFLGPIDFGSDQAREAQFRTELLNDSLQGIDSESVAKAPYKLIVLGCMLANKWLDDHTFSNKTWHTISHVPILSLNRLESLALHFFAHDLSIEPHAWTGWLRHLIEYHRSLPAVAPQAISRPSSSPHAIVRKTLEDLIDVPAATNTTHDCGESTCFGGTIGPVFLGLEDRRLEKIQREEGILDPGVDDLEIDLDEDGPLREEYLPKRRVSRSGSVRSAGSSSKGSFVTNRPASDADALLPPPAKWSPAADEPIVPQRHRENGQYIAVRPPLVSAPVNYVVPPPPYIPPGHAMYPAWSGVAYLPPAKHAGAIGCPHENAGYPEPSHDCTGSCLHTSTRVRSHSLSYDHANSQCAVQHARSRSQLPTEYGFADVHAPAGQYCVQPNFDYHWAPPHYAYAAPYAHAFAPGHRVDYQPWLRA</sequence>
<keyword evidence="3" id="KW-1185">Reference proteome</keyword>
<feature type="compositionally biased region" description="Low complexity" evidence="1">
    <location>
        <begin position="548"/>
        <end position="575"/>
    </location>
</feature>
<dbReference type="GO" id="GO:0005634">
    <property type="term" value="C:nucleus"/>
    <property type="evidence" value="ECO:0007669"/>
    <property type="project" value="TreeGrafter"/>
</dbReference>
<dbReference type="GO" id="GO:0016538">
    <property type="term" value="F:cyclin-dependent protein serine/threonine kinase regulator activity"/>
    <property type="evidence" value="ECO:0007669"/>
    <property type="project" value="TreeGrafter"/>
</dbReference>
<evidence type="ECO:0000313" key="3">
    <source>
        <dbReference type="Proteomes" id="UP000305948"/>
    </source>
</evidence>
<feature type="region of interest" description="Disordered" evidence="1">
    <location>
        <begin position="539"/>
        <end position="586"/>
    </location>
</feature>
<evidence type="ECO:0008006" key="4">
    <source>
        <dbReference type="Google" id="ProtNLM"/>
    </source>
</evidence>
<feature type="region of interest" description="Disordered" evidence="1">
    <location>
        <begin position="12"/>
        <end position="49"/>
    </location>
</feature>
<dbReference type="GO" id="GO:0019901">
    <property type="term" value="F:protein kinase binding"/>
    <property type="evidence" value="ECO:0007669"/>
    <property type="project" value="InterPro"/>
</dbReference>
<evidence type="ECO:0000256" key="1">
    <source>
        <dbReference type="SAM" id="MobiDB-lite"/>
    </source>
</evidence>
<dbReference type="OrthoDB" id="286814at2759"/>
<dbReference type="PANTHER" id="PTHR15615:SF120">
    <property type="entry name" value="CYCLIN N-TERMINAL DOMAIN-CONTAINING PROTEIN"/>
    <property type="match status" value="1"/>
</dbReference>
<reference evidence="2 3" key="1">
    <citation type="journal article" date="2019" name="Nat. Ecol. Evol.">
        <title>Megaphylogeny resolves global patterns of mushroom evolution.</title>
        <authorList>
            <person name="Varga T."/>
            <person name="Krizsan K."/>
            <person name="Foldi C."/>
            <person name="Dima B."/>
            <person name="Sanchez-Garcia M."/>
            <person name="Sanchez-Ramirez S."/>
            <person name="Szollosi G.J."/>
            <person name="Szarkandi J.G."/>
            <person name="Papp V."/>
            <person name="Albert L."/>
            <person name="Andreopoulos W."/>
            <person name="Angelini C."/>
            <person name="Antonin V."/>
            <person name="Barry K.W."/>
            <person name="Bougher N.L."/>
            <person name="Buchanan P."/>
            <person name="Buyck B."/>
            <person name="Bense V."/>
            <person name="Catcheside P."/>
            <person name="Chovatia M."/>
            <person name="Cooper J."/>
            <person name="Damon W."/>
            <person name="Desjardin D."/>
            <person name="Finy P."/>
            <person name="Geml J."/>
            <person name="Haridas S."/>
            <person name="Hughes K."/>
            <person name="Justo A."/>
            <person name="Karasinski D."/>
            <person name="Kautmanova I."/>
            <person name="Kiss B."/>
            <person name="Kocsube S."/>
            <person name="Kotiranta H."/>
            <person name="LaButti K.M."/>
            <person name="Lechner B.E."/>
            <person name="Liimatainen K."/>
            <person name="Lipzen A."/>
            <person name="Lukacs Z."/>
            <person name="Mihaltcheva S."/>
            <person name="Morgado L.N."/>
            <person name="Niskanen T."/>
            <person name="Noordeloos M.E."/>
            <person name="Ohm R.A."/>
            <person name="Ortiz-Santana B."/>
            <person name="Ovrebo C."/>
            <person name="Racz N."/>
            <person name="Riley R."/>
            <person name="Savchenko A."/>
            <person name="Shiryaev A."/>
            <person name="Soop K."/>
            <person name="Spirin V."/>
            <person name="Szebenyi C."/>
            <person name="Tomsovsky M."/>
            <person name="Tulloss R.E."/>
            <person name="Uehling J."/>
            <person name="Grigoriev I.V."/>
            <person name="Vagvolgyi C."/>
            <person name="Papp T."/>
            <person name="Martin F.M."/>
            <person name="Miettinen O."/>
            <person name="Hibbett D.S."/>
            <person name="Nagy L.G."/>
        </authorList>
    </citation>
    <scope>NUCLEOTIDE SEQUENCE [LARGE SCALE GENOMIC DNA]</scope>
    <source>
        <strain evidence="2 3">OMC1185</strain>
    </source>
</reference>
<evidence type="ECO:0000313" key="2">
    <source>
        <dbReference type="EMBL" id="TFK55879.1"/>
    </source>
</evidence>
<dbReference type="AlphaFoldDB" id="A0A5C3NDD9"/>
<protein>
    <recommendedName>
        <fullName evidence="4">Cyclin N-terminal domain-containing protein</fullName>
    </recommendedName>
</protein>
<accession>A0A5C3NDD9</accession>
<dbReference type="CDD" id="cd20557">
    <property type="entry name" value="CYCLIN_ScPCL1-like"/>
    <property type="match status" value="1"/>
</dbReference>
<dbReference type="InterPro" id="IPR013922">
    <property type="entry name" value="Cyclin_PHO80-like"/>
</dbReference>
<proteinExistence type="predicted"/>
<dbReference type="GO" id="GO:0000307">
    <property type="term" value="C:cyclin-dependent protein kinase holoenzyme complex"/>
    <property type="evidence" value="ECO:0007669"/>
    <property type="project" value="TreeGrafter"/>
</dbReference>
<dbReference type="Proteomes" id="UP000305948">
    <property type="component" value="Unassembled WGS sequence"/>
</dbReference>
<dbReference type="Gene3D" id="1.10.472.10">
    <property type="entry name" value="Cyclin-like"/>
    <property type="match status" value="1"/>
</dbReference>